<dbReference type="Proteomes" id="UP000437068">
    <property type="component" value="Unassembled WGS sequence"/>
</dbReference>
<evidence type="ECO:0000313" key="3">
    <source>
        <dbReference type="EMBL" id="KAE9266648.1"/>
    </source>
</evidence>
<dbReference type="EMBL" id="QXGF01005250">
    <property type="protein sequence ID" value="KAE8918832.1"/>
    <property type="molecule type" value="Genomic_DNA"/>
</dbReference>
<accession>A0A6A3DBC2</accession>
<dbReference type="EMBL" id="QXGE01005773">
    <property type="protein sequence ID" value="KAE9266648.1"/>
    <property type="molecule type" value="Genomic_DNA"/>
</dbReference>
<organism evidence="1 4">
    <name type="scientific">Phytophthora fragariae</name>
    <dbReference type="NCBI Taxonomy" id="53985"/>
    <lineage>
        <taxon>Eukaryota</taxon>
        <taxon>Sar</taxon>
        <taxon>Stramenopiles</taxon>
        <taxon>Oomycota</taxon>
        <taxon>Peronosporomycetes</taxon>
        <taxon>Peronosporales</taxon>
        <taxon>Peronosporaceae</taxon>
        <taxon>Phytophthora</taxon>
    </lineage>
</organism>
<name>A0A6A3DBC2_9STRA</name>
<dbReference type="Proteomes" id="UP000440367">
    <property type="component" value="Unassembled WGS sequence"/>
</dbReference>
<dbReference type="AlphaFoldDB" id="A0A6A3DBC2"/>
<evidence type="ECO:0000313" key="4">
    <source>
        <dbReference type="Proteomes" id="UP000429523"/>
    </source>
</evidence>
<comment type="caution">
    <text evidence="1">The sequence shown here is derived from an EMBL/GenBank/DDBJ whole genome shotgun (WGS) entry which is preliminary data.</text>
</comment>
<evidence type="ECO:0008006" key="7">
    <source>
        <dbReference type="Google" id="ProtNLM"/>
    </source>
</evidence>
<gene>
    <name evidence="3" type="ORF">PF001_g30386</name>
    <name evidence="2" type="ORF">PF002_g30943</name>
    <name evidence="1" type="ORF">PF009_g30856</name>
</gene>
<reference evidence="4 5" key="1">
    <citation type="submission" date="2018-08" db="EMBL/GenBank/DDBJ databases">
        <title>Genomic investigation of the strawberry pathogen Phytophthora fragariae indicates pathogenicity is determined by transcriptional variation in three key races.</title>
        <authorList>
            <person name="Adams T.M."/>
            <person name="Armitage A.D."/>
            <person name="Sobczyk M.K."/>
            <person name="Bates H.J."/>
            <person name="Dunwell J.M."/>
            <person name="Nellist C.F."/>
            <person name="Harrison R.J."/>
        </authorList>
    </citation>
    <scope>NUCLEOTIDE SEQUENCE [LARGE SCALE GENOMIC DNA]</scope>
    <source>
        <strain evidence="3 5">A4</strain>
        <strain evidence="2 6">BC-1</strain>
        <strain evidence="1 4">NOV-9</strain>
    </source>
</reference>
<evidence type="ECO:0000313" key="1">
    <source>
        <dbReference type="EMBL" id="KAE8918832.1"/>
    </source>
</evidence>
<evidence type="ECO:0000313" key="5">
    <source>
        <dbReference type="Proteomes" id="UP000437068"/>
    </source>
</evidence>
<dbReference type="Proteomes" id="UP000429523">
    <property type="component" value="Unassembled WGS sequence"/>
</dbReference>
<dbReference type="EMBL" id="QXGD01005163">
    <property type="protein sequence ID" value="KAE9167182.1"/>
    <property type="molecule type" value="Genomic_DNA"/>
</dbReference>
<protein>
    <recommendedName>
        <fullName evidence="7">DUF659 domain-containing protein</fullName>
    </recommendedName>
</protein>
<evidence type="ECO:0000313" key="2">
    <source>
        <dbReference type="EMBL" id="KAE9167182.1"/>
    </source>
</evidence>
<sequence length="478" mass="53509">MIDAQFAIFCDMVSSFLKSEFERAHNIPFLNFHHDLWTSDYGTQGVVGGSACFIDHQWRFWTIALITTVDNGSHEACRLRRLMSDRIKELYDLDIDAMAQFTVSDTANATKSKKVSRLFAESVQTDCTIHVLNLCLNYGVGLRDNTESVYLVDPVTQLARKKKRVCTPRGGFDESHKLMIKVRALNNYFSTPQRVNRLKEIQGYHGLPALETIDDGDTRVATITTMFRRTILNYPAFQQYFQPRSEQADSKDESSVFSSLTFSDWTLMLEMKAITNSLALLALDGAQRKEQVASELIVVIKDAADSLDGEALEVYQLDGRRSSATNEVNLPRVSIKFSDLTASGKKCASRTRAQVRKRLHGATPENVLILLLDPRTKHSVRELLQFSDDEAAGDTNAPASTCKPTPCTRTAKSKVMTETMVENVIESGTELLLKAHREMYSAMYATKENTQNAAPVPSPAFDCVPSTTRKRAICGTRE</sequence>
<evidence type="ECO:0000313" key="6">
    <source>
        <dbReference type="Proteomes" id="UP000440367"/>
    </source>
</evidence>
<proteinExistence type="predicted"/>